<dbReference type="Gene3D" id="2.60.120.890">
    <property type="entry name" value="BT2081, beta-jelly-roll domain"/>
    <property type="match status" value="1"/>
</dbReference>
<evidence type="ECO:0000313" key="2">
    <source>
        <dbReference type="EMBL" id="RGV36712.1"/>
    </source>
</evidence>
<keyword evidence="2" id="KW-0119">Carbohydrate metabolism</keyword>
<comment type="caution">
    <text evidence="2">The sequence shown here is derived from an EMBL/GenBank/DDBJ whole genome shotgun (WGS) entry which is preliminary data.</text>
</comment>
<dbReference type="RefSeq" id="WP_118258308.1">
    <property type="nucleotide sequence ID" value="NZ_CALBWO010000038.1"/>
</dbReference>
<dbReference type="AlphaFoldDB" id="A0A412X6T7"/>
<evidence type="ECO:0000256" key="1">
    <source>
        <dbReference type="SAM" id="SignalP"/>
    </source>
</evidence>
<keyword evidence="2" id="KW-0624">Polysaccharide degradation</keyword>
<dbReference type="GO" id="GO:0045493">
    <property type="term" value="P:xylan catabolic process"/>
    <property type="evidence" value="ECO:0007669"/>
    <property type="project" value="UniProtKB-KW"/>
</dbReference>
<keyword evidence="2" id="KW-0858">Xylan degradation</keyword>
<reference evidence="2 3" key="1">
    <citation type="submission" date="2018-08" db="EMBL/GenBank/DDBJ databases">
        <title>A genome reference for cultivated species of the human gut microbiota.</title>
        <authorList>
            <person name="Zou Y."/>
            <person name="Xue W."/>
            <person name="Luo G."/>
        </authorList>
    </citation>
    <scope>NUCLEOTIDE SEQUENCE [LARGE SCALE GENOMIC DNA]</scope>
    <source>
        <strain evidence="2 3">AF14-49</strain>
    </source>
</reference>
<keyword evidence="1" id="KW-0732">Signal</keyword>
<sequence length="327" mass="36632">MKRFTRVTIKMLCLGIIGATSSLSMAQTKENEKLIPFGDFNSWMVRIIDESFVIGGNTKTLYEVAPLDTIIGDKPYISSTVSPWRTSNVMAKVSGITKCSISVFPEKRDDGYCVRVETLMEKCKVLGIVNITVLVPGTIYLGQMHEPIKDTKNPQSKLNAGIPFTETPKAVVFDYKMETPGTDHRIKATGFSKIVDVPGRDSAEVYIILQKRWEDEKGNVYAKRIGTAIERLSENTPDWKNDHRLNVLYGDPTNQPGSKSYMQLIPKEQSLYCINSKGKSVPVEEIGWSDTNDKPTHLFLRVSSSYGEAYIGTVGNKLWVDNVRLAY</sequence>
<gene>
    <name evidence="2" type="ORF">DWW18_00500</name>
</gene>
<name>A0A412X6T7_9BACT</name>
<dbReference type="GO" id="GO:0016798">
    <property type="term" value="F:hydrolase activity, acting on glycosyl bonds"/>
    <property type="evidence" value="ECO:0007669"/>
    <property type="project" value="UniProtKB-KW"/>
</dbReference>
<dbReference type="InterPro" id="IPR038653">
    <property type="entry name" value="Put_CMD_sf"/>
</dbReference>
<accession>A0A412X6T7</accession>
<organism evidence="2 3">
    <name type="scientific">Butyricimonas virosa</name>
    <dbReference type="NCBI Taxonomy" id="544645"/>
    <lineage>
        <taxon>Bacteria</taxon>
        <taxon>Pseudomonadati</taxon>
        <taxon>Bacteroidota</taxon>
        <taxon>Bacteroidia</taxon>
        <taxon>Bacteroidales</taxon>
        <taxon>Odoribacteraceae</taxon>
        <taxon>Butyricimonas</taxon>
    </lineage>
</organism>
<dbReference type="STRING" id="1121130.GCA_000519105_02318"/>
<keyword evidence="2" id="KW-0326">Glycosidase</keyword>
<proteinExistence type="predicted"/>
<protein>
    <submittedName>
        <fullName evidence="2">Glycoside hydrolase xylanase</fullName>
    </submittedName>
</protein>
<keyword evidence="2" id="KW-0378">Hydrolase</keyword>
<feature type="signal peptide" evidence="1">
    <location>
        <begin position="1"/>
        <end position="26"/>
    </location>
</feature>
<dbReference type="EMBL" id="QRZA01000001">
    <property type="protein sequence ID" value="RGV36712.1"/>
    <property type="molecule type" value="Genomic_DNA"/>
</dbReference>
<evidence type="ECO:0000313" key="3">
    <source>
        <dbReference type="Proteomes" id="UP000283589"/>
    </source>
</evidence>
<dbReference type="Proteomes" id="UP000283589">
    <property type="component" value="Unassembled WGS sequence"/>
</dbReference>
<feature type="chain" id="PRO_5019252496" evidence="1">
    <location>
        <begin position="27"/>
        <end position="327"/>
    </location>
</feature>